<name>A0A8T7LW39_9CHLR</name>
<keyword evidence="9" id="KW-1185">Reference proteome</keyword>
<dbReference type="EMBL" id="JACATZ010000001">
    <property type="protein sequence ID" value="NWJ45133.1"/>
    <property type="molecule type" value="Genomic_DNA"/>
</dbReference>
<evidence type="ECO:0000256" key="3">
    <source>
        <dbReference type="ARBA" id="ARBA00022679"/>
    </source>
</evidence>
<keyword evidence="4" id="KW-0949">S-adenosyl-L-methionine</keyword>
<dbReference type="Proteomes" id="UP001431572">
    <property type="component" value="Chromosome 1"/>
</dbReference>
<proteinExistence type="predicted"/>
<dbReference type="SUPFAM" id="SSF53335">
    <property type="entry name" value="S-adenosyl-L-methionine-dependent methyltransferases"/>
    <property type="match status" value="1"/>
</dbReference>
<dbReference type="GO" id="GO:0003676">
    <property type="term" value="F:nucleic acid binding"/>
    <property type="evidence" value="ECO:0007669"/>
    <property type="project" value="InterPro"/>
</dbReference>
<dbReference type="Proteomes" id="UP000521676">
    <property type="component" value="Unassembled WGS sequence"/>
</dbReference>
<protein>
    <recommendedName>
        <fullName evidence="1">site-specific DNA-methyltransferase (adenine-specific)</fullName>
        <ecNumber evidence="1">2.1.1.72</ecNumber>
    </recommendedName>
</protein>
<dbReference type="InterPro" id="IPR012327">
    <property type="entry name" value="MeTrfase_D12"/>
</dbReference>
<evidence type="ECO:0000313" key="6">
    <source>
        <dbReference type="EMBL" id="NWJ45133.1"/>
    </source>
</evidence>
<keyword evidence="2 6" id="KW-0489">Methyltransferase</keyword>
<accession>A0A8T7LW39</accession>
<reference evidence="7" key="2">
    <citation type="journal article" date="2024" name="Nature">
        <title>Anoxygenic phototroph of the Chloroflexota uses a type I reaction centre.</title>
        <authorList>
            <person name="Tsuji J.M."/>
            <person name="Shaw N.A."/>
            <person name="Nagashima S."/>
            <person name="Venkiteswaran J.J."/>
            <person name="Schiff S.L."/>
            <person name="Watanabe T."/>
            <person name="Fukui M."/>
            <person name="Hanada S."/>
            <person name="Tank M."/>
            <person name="Neufeld J.D."/>
        </authorList>
    </citation>
    <scope>NUCLEOTIDE SEQUENCE</scope>
    <source>
        <strain evidence="7">L227-S17</strain>
    </source>
</reference>
<dbReference type="EC" id="2.1.1.72" evidence="1"/>
<dbReference type="GO" id="GO:0009007">
    <property type="term" value="F:site-specific DNA-methyltransferase (adenine-specific) activity"/>
    <property type="evidence" value="ECO:0007669"/>
    <property type="project" value="UniProtKB-EC"/>
</dbReference>
<dbReference type="Pfam" id="PF02086">
    <property type="entry name" value="MethyltransfD12"/>
    <property type="match status" value="2"/>
</dbReference>
<evidence type="ECO:0000256" key="2">
    <source>
        <dbReference type="ARBA" id="ARBA00022603"/>
    </source>
</evidence>
<evidence type="ECO:0000256" key="1">
    <source>
        <dbReference type="ARBA" id="ARBA00011900"/>
    </source>
</evidence>
<dbReference type="AlphaFoldDB" id="A0A8T7LW39"/>
<evidence type="ECO:0000256" key="4">
    <source>
        <dbReference type="ARBA" id="ARBA00022691"/>
    </source>
</evidence>
<dbReference type="InterPro" id="IPR029063">
    <property type="entry name" value="SAM-dependent_MTases_sf"/>
</dbReference>
<evidence type="ECO:0000313" key="7">
    <source>
        <dbReference type="EMBL" id="WJW67012.1"/>
    </source>
</evidence>
<evidence type="ECO:0000313" key="8">
    <source>
        <dbReference type="Proteomes" id="UP000521676"/>
    </source>
</evidence>
<comment type="catalytic activity">
    <reaction evidence="5">
        <text>a 2'-deoxyadenosine in DNA + S-adenosyl-L-methionine = an N(6)-methyl-2'-deoxyadenosine in DNA + S-adenosyl-L-homocysteine + H(+)</text>
        <dbReference type="Rhea" id="RHEA:15197"/>
        <dbReference type="Rhea" id="RHEA-COMP:12418"/>
        <dbReference type="Rhea" id="RHEA-COMP:12419"/>
        <dbReference type="ChEBI" id="CHEBI:15378"/>
        <dbReference type="ChEBI" id="CHEBI:57856"/>
        <dbReference type="ChEBI" id="CHEBI:59789"/>
        <dbReference type="ChEBI" id="CHEBI:90615"/>
        <dbReference type="ChEBI" id="CHEBI:90616"/>
        <dbReference type="EC" id="2.1.1.72"/>
    </reaction>
</comment>
<dbReference type="GO" id="GO:0009307">
    <property type="term" value="P:DNA restriction-modification system"/>
    <property type="evidence" value="ECO:0007669"/>
    <property type="project" value="InterPro"/>
</dbReference>
<dbReference type="RefSeq" id="WP_341468907.1">
    <property type="nucleotide sequence ID" value="NZ_CP128399.1"/>
</dbReference>
<gene>
    <name evidence="6" type="ORF">HXX08_04560</name>
    <name evidence="7" type="ORF">OZ401_000260</name>
</gene>
<keyword evidence="3" id="KW-0808">Transferase</keyword>
<sequence length="381" mass="43825">MNYIGSKWSLLPFIQNLLDAKQLNGGVFCDLFSGTTAVGQFAKRLGFQVVSNDWQYYSYVLGKAFLGCNQYPTFELLLKAYPQISERQVQIQPPLPSFSGDKEYNLRLPLLKVVDWLNSLSGIDTGFVFNNYCYGGTKDSEHSRNYFSDENGRSCDAIRQTLETWKVAELVNEDEYYLLLAALLDALDSVANTASVYGAFLKHLKTTARKPLKLKTPVIIPGDKPHKVFCSDANQLIPQLDCDVLYLDPPYNRRQYATNYHLLETVALGDNPELKGKTGLRPYEHQRSRYCLKLEVERAFTDLVSHARARHIILSYNDEGFLSPKEIERIFGMRGRVETHRLTYRRFRADKNRDNRNYAPNQNVYEFLFYVRVENEAELAA</sequence>
<evidence type="ECO:0000256" key="5">
    <source>
        <dbReference type="ARBA" id="ARBA00047942"/>
    </source>
</evidence>
<dbReference type="EMBL" id="CP128399">
    <property type="protein sequence ID" value="WJW67012.1"/>
    <property type="molecule type" value="Genomic_DNA"/>
</dbReference>
<dbReference type="PROSITE" id="PS00092">
    <property type="entry name" value="N6_MTASE"/>
    <property type="match status" value="1"/>
</dbReference>
<dbReference type="InterPro" id="IPR002052">
    <property type="entry name" value="DNA_methylase_N6_adenine_CS"/>
</dbReference>
<dbReference type="PRINTS" id="PR00505">
    <property type="entry name" value="D12N6MTFRASE"/>
</dbReference>
<organism evidence="6 8">
    <name type="scientific">Candidatus Chlorohelix allophototropha</name>
    <dbReference type="NCBI Taxonomy" id="3003348"/>
    <lineage>
        <taxon>Bacteria</taxon>
        <taxon>Bacillati</taxon>
        <taxon>Chloroflexota</taxon>
        <taxon>Chloroflexia</taxon>
        <taxon>Candidatus Chloroheliales</taxon>
        <taxon>Candidatus Chloroheliaceae</taxon>
        <taxon>Candidatus Chlorohelix</taxon>
    </lineage>
</organism>
<reference evidence="6 8" key="1">
    <citation type="submission" date="2020-06" db="EMBL/GenBank/DDBJ databases">
        <title>Anoxygenic phototrophic Chloroflexota member uses a Type I reaction center.</title>
        <authorList>
            <person name="Tsuji J.M."/>
            <person name="Shaw N.A."/>
            <person name="Nagashima S."/>
            <person name="Venkiteswaran J."/>
            <person name="Schiff S.L."/>
            <person name="Hanada S."/>
            <person name="Tank M."/>
            <person name="Neufeld J.D."/>
        </authorList>
    </citation>
    <scope>NUCLEOTIDE SEQUENCE [LARGE SCALE GENOMIC DNA]</scope>
    <source>
        <strain evidence="6">L227-S17</strain>
    </source>
</reference>
<evidence type="ECO:0000313" key="9">
    <source>
        <dbReference type="Proteomes" id="UP001431572"/>
    </source>
</evidence>
<dbReference type="GO" id="GO:0032259">
    <property type="term" value="P:methylation"/>
    <property type="evidence" value="ECO:0007669"/>
    <property type="project" value="UniProtKB-KW"/>
</dbReference>